<accession>A0A6N9Q869</accession>
<dbReference type="InterPro" id="IPR032710">
    <property type="entry name" value="NTF2-like_dom_sf"/>
</dbReference>
<feature type="domain" description="Copper amine oxidase-like N-terminal" evidence="1">
    <location>
        <begin position="2"/>
        <end position="80"/>
    </location>
</feature>
<comment type="caution">
    <text evidence="2">The sequence shown here is derived from an EMBL/GenBank/DDBJ whole genome shotgun (WGS) entry which is preliminary data.</text>
</comment>
<feature type="non-terminal residue" evidence="2">
    <location>
        <position position="1"/>
    </location>
</feature>
<dbReference type="RefSeq" id="WP_160647829.1">
    <property type="nucleotide sequence ID" value="NZ_SIJB01000051.1"/>
</dbReference>
<dbReference type="EMBL" id="SIJB01000051">
    <property type="protein sequence ID" value="NBI31009.1"/>
    <property type="molecule type" value="Genomic_DNA"/>
</dbReference>
<evidence type="ECO:0000259" key="1">
    <source>
        <dbReference type="Pfam" id="PF07833"/>
    </source>
</evidence>
<dbReference type="OrthoDB" id="1954422at2"/>
<dbReference type="Proteomes" id="UP000448943">
    <property type="component" value="Unassembled WGS sequence"/>
</dbReference>
<evidence type="ECO:0000313" key="2">
    <source>
        <dbReference type="EMBL" id="NBI31009.1"/>
    </source>
</evidence>
<organism evidence="2 3">
    <name type="scientific">Chengkuizengella marina</name>
    <dbReference type="NCBI Taxonomy" id="2507566"/>
    <lineage>
        <taxon>Bacteria</taxon>
        <taxon>Bacillati</taxon>
        <taxon>Bacillota</taxon>
        <taxon>Bacilli</taxon>
        <taxon>Bacillales</taxon>
        <taxon>Paenibacillaceae</taxon>
        <taxon>Chengkuizengella</taxon>
    </lineage>
</organism>
<dbReference type="SUPFAM" id="SSF55383">
    <property type="entry name" value="Copper amine oxidase, domain N"/>
    <property type="match status" value="1"/>
</dbReference>
<evidence type="ECO:0000313" key="3">
    <source>
        <dbReference type="Proteomes" id="UP000448943"/>
    </source>
</evidence>
<dbReference type="Pfam" id="PF07833">
    <property type="entry name" value="Cu_amine_oxidN1"/>
    <property type="match status" value="1"/>
</dbReference>
<dbReference type="Gene3D" id="3.30.457.10">
    <property type="entry name" value="Copper amine oxidase-like, N-terminal domain"/>
    <property type="match status" value="1"/>
</dbReference>
<name>A0A6N9Q869_9BACL</name>
<dbReference type="InterPro" id="IPR012854">
    <property type="entry name" value="Cu_amine_oxidase-like_N"/>
</dbReference>
<keyword evidence="3" id="KW-1185">Reference proteome</keyword>
<sequence length="337" mass="39982">SELGLNVKWNQQAKTVTGENEDLTVELTLNNNLAKVNGEDIEMSVNPQLVHNHTFVPLRFVGESTGANVEWDASTKTISITSPQPKVNDEELILELFDQYEDYYNEENLQIVSLFEEQFIEDWGMESQFEWNFENYNDHIEMRDLEILSIEDNEVYVYVVEIYERVDGSFYLDEMYEQIYSLVKSKNDRWLINDIEFVSFDYYNLEELKNSNVDFPEKDEKKVLATFQKYLDSIKEENLAKLKSTLHEEYIDLLGLEWFEEYYDGFLFNNYDYTFVQIEESSVVNIYEDEVTLFIKYNTISTNENHGGVEVEMDESFIKFKKSKNGQWKILQIESIY</sequence>
<protein>
    <submittedName>
        <fullName evidence="2">Copper amine oxidase N-terminal domain-containing protein</fullName>
    </submittedName>
</protein>
<reference evidence="2 3" key="1">
    <citation type="submission" date="2019-01" db="EMBL/GenBank/DDBJ databases">
        <title>Chengkuizengella sp. nov., isolated from deep-sea sediment of East Pacific Ocean.</title>
        <authorList>
            <person name="Yang J."/>
            <person name="Lai Q."/>
            <person name="Shao Z."/>
        </authorList>
    </citation>
    <scope>NUCLEOTIDE SEQUENCE [LARGE SCALE GENOMIC DNA]</scope>
    <source>
        <strain evidence="2 3">YPA3-1-1</strain>
    </source>
</reference>
<proteinExistence type="predicted"/>
<dbReference type="AlphaFoldDB" id="A0A6N9Q869"/>
<dbReference type="SUPFAM" id="SSF54427">
    <property type="entry name" value="NTF2-like"/>
    <property type="match status" value="1"/>
</dbReference>
<gene>
    <name evidence="2" type="ORF">ERL59_18835</name>
</gene>
<dbReference type="InterPro" id="IPR036582">
    <property type="entry name" value="Mao_N_sf"/>
</dbReference>